<feature type="compositionally biased region" description="Basic and acidic residues" evidence="1">
    <location>
        <begin position="55"/>
        <end position="68"/>
    </location>
</feature>
<keyword evidence="4" id="KW-1185">Reference proteome</keyword>
<name>A0A964UND6_9ACTN</name>
<feature type="compositionally biased region" description="Pro residues" evidence="1">
    <location>
        <begin position="107"/>
        <end position="120"/>
    </location>
</feature>
<proteinExistence type="predicted"/>
<comment type="caution">
    <text evidence="3">The sequence shown here is derived from an EMBL/GenBank/DDBJ whole genome shotgun (WGS) entry which is preliminary data.</text>
</comment>
<keyword evidence="2" id="KW-0812">Transmembrane</keyword>
<dbReference type="Proteomes" id="UP000598297">
    <property type="component" value="Unassembled WGS sequence"/>
</dbReference>
<keyword evidence="2" id="KW-1133">Transmembrane helix</keyword>
<feature type="compositionally biased region" description="Low complexity" evidence="1">
    <location>
        <begin position="43"/>
        <end position="54"/>
    </location>
</feature>
<dbReference type="RefSeq" id="WP_161696977.1">
    <property type="nucleotide sequence ID" value="NZ_JAAAHS010000073.1"/>
</dbReference>
<evidence type="ECO:0000313" key="3">
    <source>
        <dbReference type="EMBL" id="NBE52241.1"/>
    </source>
</evidence>
<gene>
    <name evidence="3" type="ORF">GUY60_12550</name>
</gene>
<dbReference type="AlphaFoldDB" id="A0A964UND6"/>
<evidence type="ECO:0000256" key="2">
    <source>
        <dbReference type="SAM" id="Phobius"/>
    </source>
</evidence>
<evidence type="ECO:0000313" key="4">
    <source>
        <dbReference type="Proteomes" id="UP000598297"/>
    </source>
</evidence>
<dbReference type="EMBL" id="JAAAHS010000073">
    <property type="protein sequence ID" value="NBE52241.1"/>
    <property type="molecule type" value="Genomic_DNA"/>
</dbReference>
<feature type="compositionally biased region" description="Pro residues" evidence="1">
    <location>
        <begin position="89"/>
        <end position="98"/>
    </location>
</feature>
<feature type="region of interest" description="Disordered" evidence="1">
    <location>
        <begin position="43"/>
        <end position="136"/>
    </location>
</feature>
<evidence type="ECO:0000256" key="1">
    <source>
        <dbReference type="SAM" id="MobiDB-lite"/>
    </source>
</evidence>
<sequence length="166" mass="17124">MTPRLRSRLRTAGLLALLAVPVATVPGGSGYVVERAYAHTLPATASPASSSPSPEESRAGSRAGEGRVRPGRTQPEPVKRLGGKHVVPPAHPVRPKPPSKPDEPNAPASPSPARTEPPPAADAAREAAEQTVPGNEGPLLRVLPLGLGLLLIGLGLAFLALRLRRG</sequence>
<feature type="transmembrane region" description="Helical" evidence="2">
    <location>
        <begin position="142"/>
        <end position="161"/>
    </location>
</feature>
<accession>A0A964UND6</accession>
<keyword evidence="2" id="KW-0472">Membrane</keyword>
<protein>
    <submittedName>
        <fullName evidence="3">Uncharacterized protein</fullName>
    </submittedName>
</protein>
<organism evidence="3 4">
    <name type="scientific">Streptomyces boluensis</name>
    <dbReference type="NCBI Taxonomy" id="1775135"/>
    <lineage>
        <taxon>Bacteria</taxon>
        <taxon>Bacillati</taxon>
        <taxon>Actinomycetota</taxon>
        <taxon>Actinomycetes</taxon>
        <taxon>Kitasatosporales</taxon>
        <taxon>Streptomycetaceae</taxon>
        <taxon>Streptomyces</taxon>
    </lineage>
</organism>
<reference evidence="3" key="1">
    <citation type="submission" date="2020-01" db="EMBL/GenBank/DDBJ databases">
        <title>Whole-genome analyses of novel actinobacteria.</title>
        <authorList>
            <person name="Sahin N."/>
        </authorList>
    </citation>
    <scope>NUCLEOTIDE SEQUENCE</scope>
    <source>
        <strain evidence="3">YC537</strain>
    </source>
</reference>